<dbReference type="PANTHER" id="PTHR44858:SF1">
    <property type="entry name" value="UDP-N-ACETYLGLUCOSAMINE--PEPTIDE N-ACETYLGLUCOSAMINYLTRANSFERASE SPINDLY-RELATED"/>
    <property type="match status" value="1"/>
</dbReference>
<dbReference type="RefSeq" id="WP_251967622.1">
    <property type="nucleotide sequence ID" value="NZ_CP146284.1"/>
</dbReference>
<dbReference type="SMART" id="SM00028">
    <property type="entry name" value="TPR"/>
    <property type="match status" value="4"/>
</dbReference>
<dbReference type="InterPro" id="IPR011990">
    <property type="entry name" value="TPR-like_helical_dom_sf"/>
</dbReference>
<organism evidence="6 7">
    <name type="scientific">Parabacteroides absconsus</name>
    <dbReference type="NCBI Taxonomy" id="2951805"/>
    <lineage>
        <taxon>Bacteria</taxon>
        <taxon>Pseudomonadati</taxon>
        <taxon>Bacteroidota</taxon>
        <taxon>Bacteroidia</taxon>
        <taxon>Bacteroidales</taxon>
        <taxon>Tannerellaceae</taxon>
        <taxon>Parabacteroides</taxon>
    </lineage>
</organism>
<keyword evidence="4" id="KW-0175">Coiled coil</keyword>
<dbReference type="InterPro" id="IPR050498">
    <property type="entry name" value="Ycf3"/>
</dbReference>
<proteinExistence type="predicted"/>
<evidence type="ECO:0000256" key="4">
    <source>
        <dbReference type="SAM" id="Coils"/>
    </source>
</evidence>
<accession>A0ABZ2IRJ6</accession>
<evidence type="ECO:0000313" key="7">
    <source>
        <dbReference type="Proteomes" id="UP001320603"/>
    </source>
</evidence>
<feature type="repeat" description="TPR" evidence="3">
    <location>
        <begin position="500"/>
        <end position="533"/>
    </location>
</feature>
<evidence type="ECO:0000256" key="1">
    <source>
        <dbReference type="ARBA" id="ARBA00022737"/>
    </source>
</evidence>
<dbReference type="Proteomes" id="UP001320603">
    <property type="component" value="Chromosome"/>
</dbReference>
<keyword evidence="5" id="KW-0732">Signal</keyword>
<keyword evidence="2 3" id="KW-0802">TPR repeat</keyword>
<dbReference type="Pfam" id="PF13365">
    <property type="entry name" value="Trypsin_2"/>
    <property type="match status" value="1"/>
</dbReference>
<dbReference type="Gene3D" id="1.25.40.10">
    <property type="entry name" value="Tetratricopeptide repeat domain"/>
    <property type="match status" value="3"/>
</dbReference>
<dbReference type="Pfam" id="PF13181">
    <property type="entry name" value="TPR_8"/>
    <property type="match status" value="1"/>
</dbReference>
<evidence type="ECO:0000256" key="3">
    <source>
        <dbReference type="PROSITE-ProRule" id="PRU00339"/>
    </source>
</evidence>
<name>A0ABZ2IRJ6_9BACT</name>
<dbReference type="SUPFAM" id="SSF48452">
    <property type="entry name" value="TPR-like"/>
    <property type="match status" value="2"/>
</dbReference>
<keyword evidence="1" id="KW-0677">Repeat</keyword>
<feature type="signal peptide" evidence="5">
    <location>
        <begin position="1"/>
        <end position="20"/>
    </location>
</feature>
<dbReference type="EMBL" id="CP146284">
    <property type="protein sequence ID" value="WWV66834.1"/>
    <property type="molecule type" value="Genomic_DNA"/>
</dbReference>
<feature type="coiled-coil region" evidence="4">
    <location>
        <begin position="289"/>
        <end position="350"/>
    </location>
</feature>
<reference evidence="6 7" key="1">
    <citation type="submission" date="2024-02" db="EMBL/GenBank/DDBJ databases">
        <title>Whole genome sequencing of Parabacteroides sp. AD58.</title>
        <authorList>
            <person name="Chaplin A.V."/>
            <person name="Pikina A.P."/>
            <person name="Sokolova S.R."/>
            <person name="Korostin D.O."/>
            <person name="Efimov B.A."/>
        </authorList>
    </citation>
    <scope>NUCLEOTIDE SEQUENCE [LARGE SCALE GENOMIC DNA]</scope>
    <source>
        <strain evidence="6 7">AD58</strain>
    </source>
</reference>
<protein>
    <submittedName>
        <fullName evidence="6">Trypsin-like peptidase domain-containing protein</fullName>
    </submittedName>
</protein>
<dbReference type="SUPFAM" id="SSF50494">
    <property type="entry name" value="Trypsin-like serine proteases"/>
    <property type="match status" value="1"/>
</dbReference>
<keyword evidence="7" id="KW-1185">Reference proteome</keyword>
<evidence type="ECO:0000313" key="6">
    <source>
        <dbReference type="EMBL" id="WWV66834.1"/>
    </source>
</evidence>
<evidence type="ECO:0000256" key="5">
    <source>
        <dbReference type="SAM" id="SignalP"/>
    </source>
</evidence>
<dbReference type="PANTHER" id="PTHR44858">
    <property type="entry name" value="TETRATRICOPEPTIDE REPEAT PROTEIN 6"/>
    <property type="match status" value="1"/>
</dbReference>
<dbReference type="InterPro" id="IPR009003">
    <property type="entry name" value="Peptidase_S1_PA"/>
</dbReference>
<evidence type="ECO:0000256" key="2">
    <source>
        <dbReference type="ARBA" id="ARBA00022803"/>
    </source>
</evidence>
<gene>
    <name evidence="6" type="ORF">NEE14_002245</name>
</gene>
<sequence length="577" mass="64684">MKRILLLLGLLACIFIPLSAQQKVPKWMEKQKKAIVKIATYKADGTALHTGTGFFISEDGKMLSAYSLFKDAYKAVVTDGGGKTYTVSTVLAADELYDVIKLQVEVPKKVSFLKMAATPLAVGASVYLQPYTTEKVKTFAAGKVEEVTKLKDIYHYYKLSFPLEVSWVNAPVLNEEGEVFGLAQEDASGKKEVSYAVSAAYAESLQISTMDMLSSTYTAIGIKKAWPADRDQAQIALYLLGNSQDAQTYLNTLNDFVATFPDWSESYIRRASHYAYRRADLAKDQAGQLQYLEKAKEDMKQALDLAEKKSDVLYSEAQLIYSVALSDSTLKNTDWTVENAQNRLTEAMKEENNPVYHQLQGEIYFNQGKFDEAYQEYMIVNKSDAANASSWYMAAKSKSSKSGGVNIGEIIQLLDSTIACYGESMNPEMAPYILERIDWRLKLMQYEQAVDDYDLYYKVVGGRVDDSFYYLREQAKFRQGDLEGALQDIQQAMSINAQSPMYQAEEASIYIRQEKYEEALQSIDKALALAPDFAACYRLRGVCYVRAGKKDAACEALNKAKELGDPVAEKLIKENCQ</sequence>
<feature type="chain" id="PRO_5046802980" evidence="5">
    <location>
        <begin position="21"/>
        <end position="577"/>
    </location>
</feature>
<dbReference type="PROSITE" id="PS50005">
    <property type="entry name" value="TPR"/>
    <property type="match status" value="1"/>
</dbReference>
<dbReference type="InterPro" id="IPR019734">
    <property type="entry name" value="TPR_rpt"/>
</dbReference>
<dbReference type="Gene3D" id="2.40.10.120">
    <property type="match status" value="1"/>
</dbReference>